<dbReference type="EMBL" id="CP036280">
    <property type="protein sequence ID" value="QDU72954.1"/>
    <property type="molecule type" value="Genomic_DNA"/>
</dbReference>
<feature type="compositionally biased region" description="Polar residues" evidence="1">
    <location>
        <begin position="10"/>
        <end position="23"/>
    </location>
</feature>
<organism evidence="3 4">
    <name type="scientific">Mucisphaera calidilacus</name>
    <dbReference type="NCBI Taxonomy" id="2527982"/>
    <lineage>
        <taxon>Bacteria</taxon>
        <taxon>Pseudomonadati</taxon>
        <taxon>Planctomycetota</taxon>
        <taxon>Phycisphaerae</taxon>
        <taxon>Phycisphaerales</taxon>
        <taxon>Phycisphaeraceae</taxon>
        <taxon>Mucisphaera</taxon>
    </lineage>
</organism>
<evidence type="ECO:0000313" key="4">
    <source>
        <dbReference type="Proteomes" id="UP000320386"/>
    </source>
</evidence>
<protein>
    <recommendedName>
        <fullName evidence="2">Right handed beta helix domain-containing protein</fullName>
    </recommendedName>
</protein>
<evidence type="ECO:0000313" key="3">
    <source>
        <dbReference type="EMBL" id="QDU72954.1"/>
    </source>
</evidence>
<proteinExistence type="predicted"/>
<dbReference type="OrthoDB" id="227157at2"/>
<gene>
    <name evidence="3" type="ORF">Pan265_28310</name>
</gene>
<dbReference type="Pfam" id="PF13229">
    <property type="entry name" value="Beta_helix"/>
    <property type="match status" value="1"/>
</dbReference>
<dbReference type="InterPro" id="IPR012334">
    <property type="entry name" value="Pectin_lyas_fold"/>
</dbReference>
<dbReference type="KEGG" id="mcad:Pan265_28310"/>
<keyword evidence="4" id="KW-1185">Reference proteome</keyword>
<dbReference type="AlphaFoldDB" id="A0A518C181"/>
<accession>A0A518C181</accession>
<reference evidence="3 4" key="1">
    <citation type="submission" date="2019-02" db="EMBL/GenBank/DDBJ databases">
        <title>Deep-cultivation of Planctomycetes and their phenomic and genomic characterization uncovers novel biology.</title>
        <authorList>
            <person name="Wiegand S."/>
            <person name="Jogler M."/>
            <person name="Boedeker C."/>
            <person name="Pinto D."/>
            <person name="Vollmers J."/>
            <person name="Rivas-Marin E."/>
            <person name="Kohn T."/>
            <person name="Peeters S.H."/>
            <person name="Heuer A."/>
            <person name="Rast P."/>
            <person name="Oberbeckmann S."/>
            <person name="Bunk B."/>
            <person name="Jeske O."/>
            <person name="Meyerdierks A."/>
            <person name="Storesund J.E."/>
            <person name="Kallscheuer N."/>
            <person name="Luecker S."/>
            <person name="Lage O.M."/>
            <person name="Pohl T."/>
            <person name="Merkel B.J."/>
            <person name="Hornburger P."/>
            <person name="Mueller R.-W."/>
            <person name="Bruemmer F."/>
            <person name="Labrenz M."/>
            <person name="Spormann A.M."/>
            <person name="Op den Camp H."/>
            <person name="Overmann J."/>
            <person name="Amann R."/>
            <person name="Jetten M.S.M."/>
            <person name="Mascher T."/>
            <person name="Medema M.H."/>
            <person name="Devos D.P."/>
            <person name="Kaster A.-K."/>
            <person name="Ovreas L."/>
            <person name="Rohde M."/>
            <person name="Galperin M.Y."/>
            <person name="Jogler C."/>
        </authorList>
    </citation>
    <scope>NUCLEOTIDE SEQUENCE [LARGE SCALE GENOMIC DNA]</scope>
    <source>
        <strain evidence="3 4">Pan265</strain>
    </source>
</reference>
<sequence length="453" mass="51127">MAPQTLYIDPNTTTAGDGTSPQHPLSKLPLSFRPQPGTHLLYRRGSVARQPFPLGSGSEDQPVVIGAYGEGPKPLFLGSIDVSSPELWVPAGENRWRCTQKLPPGANLIFFDNDNEHCGAMRWSHDQLTTPRDWCMAEIVDNQIVERDYLLVHAENNPATQHQRIEFVPEWKYIVFRDDHHHIRVRDLEFRYIGTHALQVSGGHHIEIIDCDIAYVGGAIFKDRIGINGLWVRYGNAIEIWEAGHDIRVEGCKVYETYDAGFVAQGSSAPGAIRDVNVRNNWFYDNGFDNFDNSWGEHAILRVAFEHNTCVNAGGGWGYVTEGRPRLSEFLPDAIGWHVFLDNQAIADSTITIRHNIFCDAPGNPLVRVRQMPGDGWRGVVMDHNAYFQSDPDDPLFDVLGQRFHNDDLDLYRQQTGQEHTSIIADPHFVNRDRHDYRLQPDSPCNGLGANIT</sequence>
<evidence type="ECO:0000259" key="2">
    <source>
        <dbReference type="Pfam" id="PF13229"/>
    </source>
</evidence>
<feature type="domain" description="Right handed beta helix" evidence="2">
    <location>
        <begin position="179"/>
        <end position="313"/>
    </location>
</feature>
<feature type="region of interest" description="Disordered" evidence="1">
    <location>
        <begin position="1"/>
        <end position="30"/>
    </location>
</feature>
<dbReference type="SUPFAM" id="SSF51126">
    <property type="entry name" value="Pectin lyase-like"/>
    <property type="match status" value="1"/>
</dbReference>
<dbReference type="Gene3D" id="2.160.20.10">
    <property type="entry name" value="Single-stranded right-handed beta-helix, Pectin lyase-like"/>
    <property type="match status" value="1"/>
</dbReference>
<name>A0A518C181_9BACT</name>
<dbReference type="InterPro" id="IPR039448">
    <property type="entry name" value="Beta_helix"/>
</dbReference>
<dbReference type="RefSeq" id="WP_145447098.1">
    <property type="nucleotide sequence ID" value="NZ_CP036280.1"/>
</dbReference>
<evidence type="ECO:0000256" key="1">
    <source>
        <dbReference type="SAM" id="MobiDB-lite"/>
    </source>
</evidence>
<dbReference type="InterPro" id="IPR011050">
    <property type="entry name" value="Pectin_lyase_fold/virulence"/>
</dbReference>
<dbReference type="Proteomes" id="UP000320386">
    <property type="component" value="Chromosome"/>
</dbReference>